<keyword evidence="2" id="KW-0732">Signal</keyword>
<dbReference type="Gene3D" id="3.90.76.10">
    <property type="entry name" value="Dipeptide-binding Protein, Domain 1"/>
    <property type="match status" value="1"/>
</dbReference>
<dbReference type="PROSITE" id="PS51257">
    <property type="entry name" value="PROKAR_LIPOPROTEIN"/>
    <property type="match status" value="1"/>
</dbReference>
<evidence type="ECO:0000259" key="3">
    <source>
        <dbReference type="Pfam" id="PF00496"/>
    </source>
</evidence>
<dbReference type="Proteomes" id="UP000516117">
    <property type="component" value="Chromosome"/>
</dbReference>
<dbReference type="Gene3D" id="3.40.190.10">
    <property type="entry name" value="Periplasmic binding protein-like II"/>
    <property type="match status" value="1"/>
</dbReference>
<dbReference type="PANTHER" id="PTHR30290">
    <property type="entry name" value="PERIPLASMIC BINDING COMPONENT OF ABC TRANSPORTER"/>
    <property type="match status" value="1"/>
</dbReference>
<gene>
    <name evidence="4" type="ORF">H9L22_09130</name>
</gene>
<dbReference type="PANTHER" id="PTHR30290:SF65">
    <property type="entry name" value="MONOACYL PHOSPHATIDYLINOSITOL TETRAMANNOSIDE-BINDING PROTEIN LPQW-RELATED"/>
    <property type="match status" value="1"/>
</dbReference>
<dbReference type="InterPro" id="IPR039424">
    <property type="entry name" value="SBP_5"/>
</dbReference>
<evidence type="ECO:0000256" key="2">
    <source>
        <dbReference type="SAM" id="SignalP"/>
    </source>
</evidence>
<feature type="signal peptide" evidence="2">
    <location>
        <begin position="1"/>
        <end position="29"/>
    </location>
</feature>
<dbReference type="RefSeq" id="WP_187722456.1">
    <property type="nucleotide sequence ID" value="NZ_BAABBL010000006.1"/>
</dbReference>
<reference evidence="4 5" key="1">
    <citation type="submission" date="2020-08" db="EMBL/GenBank/DDBJ databases">
        <title>Genome sequence of Tessaracoccus defluvii JCM 17540T.</title>
        <authorList>
            <person name="Hyun D.-W."/>
            <person name="Bae J.-W."/>
        </authorList>
    </citation>
    <scope>NUCLEOTIDE SEQUENCE [LARGE SCALE GENOMIC DNA]</scope>
    <source>
        <strain evidence="4 5">JCM 17540</strain>
    </source>
</reference>
<evidence type="ECO:0000313" key="5">
    <source>
        <dbReference type="Proteomes" id="UP000516117"/>
    </source>
</evidence>
<dbReference type="SUPFAM" id="SSF53850">
    <property type="entry name" value="Periplasmic binding protein-like II"/>
    <property type="match status" value="1"/>
</dbReference>
<sequence>MKFRRTTASLGLVLSGALLLGACTSPEPGEPTTTPTSGSSASPSASATTPGSGDVAAGCLQDLGLTETADGQVSFTPGPGDWESYNALTAGTYSTYNSAVADRMFGGFAYFGTDGTTCEDTDFGTMELVSEDPMVIKYTIADDAVWSDGTPITINDYLLDWAAQNPEFIAPGYVNGEDENAEAVFDHVSTSMSEYVPEGPQGEVGSKSFTLEYANPNPDWKIMVGSTMPAHIVAKKSGLEPDALAQAVLDRDAETVKKVAEWWNTGWTLAPGQMPAAEDIPVSGPYQPKQGAWQAGNSLTLEVNPAYWGPKPATKDLVVRYIPDAGMVQALQNGDVMAIEPQATIDTVGQLEQIGSAITVHTFSSLTWEHLDFNFRENSVFGDPENGLKLRQAFALCVPRQDIVDTLIKPIAEDTVVMNAREVFPFQENYDEVVSAAYDGAYDKVDIEAAKALIAETGVTTPIDIRLGYRSGNERRANTVALITASCKDAGFNIVDVNATDFMQVAVPAGDYEVALFAWAGSGQITSGQNIYASTGGQNFGKFKNDAVDEAWQTLTGTLDTAVHLEQVKIIEKELWDNLFGIPLYAHPGIAATDARLTNVRPTATQSQLWWNAQQWLVS</sequence>
<feature type="domain" description="Solute-binding protein family 5" evidence="3">
    <location>
        <begin position="129"/>
        <end position="523"/>
    </location>
</feature>
<dbReference type="GO" id="GO:1904680">
    <property type="term" value="F:peptide transmembrane transporter activity"/>
    <property type="evidence" value="ECO:0007669"/>
    <property type="project" value="TreeGrafter"/>
</dbReference>
<proteinExistence type="predicted"/>
<feature type="chain" id="PRO_5028890217" evidence="2">
    <location>
        <begin position="30"/>
        <end position="619"/>
    </location>
</feature>
<dbReference type="GO" id="GO:0015833">
    <property type="term" value="P:peptide transport"/>
    <property type="evidence" value="ECO:0007669"/>
    <property type="project" value="TreeGrafter"/>
</dbReference>
<dbReference type="EMBL" id="CP060789">
    <property type="protein sequence ID" value="QNP57367.1"/>
    <property type="molecule type" value="Genomic_DNA"/>
</dbReference>
<dbReference type="InterPro" id="IPR000914">
    <property type="entry name" value="SBP_5_dom"/>
</dbReference>
<feature type="region of interest" description="Disordered" evidence="1">
    <location>
        <begin position="23"/>
        <end position="53"/>
    </location>
</feature>
<name>A0A7H0HA01_9ACTN</name>
<accession>A0A7H0HA01</accession>
<organism evidence="4 5">
    <name type="scientific">Tessaracoccus defluvii</name>
    <dbReference type="NCBI Taxonomy" id="1285901"/>
    <lineage>
        <taxon>Bacteria</taxon>
        <taxon>Bacillati</taxon>
        <taxon>Actinomycetota</taxon>
        <taxon>Actinomycetes</taxon>
        <taxon>Propionibacteriales</taxon>
        <taxon>Propionibacteriaceae</taxon>
        <taxon>Tessaracoccus</taxon>
    </lineage>
</organism>
<keyword evidence="5" id="KW-1185">Reference proteome</keyword>
<evidence type="ECO:0000256" key="1">
    <source>
        <dbReference type="SAM" id="MobiDB-lite"/>
    </source>
</evidence>
<dbReference type="Gene3D" id="3.10.105.10">
    <property type="entry name" value="Dipeptide-binding Protein, Domain 3"/>
    <property type="match status" value="1"/>
</dbReference>
<evidence type="ECO:0000313" key="4">
    <source>
        <dbReference type="EMBL" id="QNP57367.1"/>
    </source>
</evidence>
<dbReference type="KEGG" id="tdf:H9L22_09130"/>
<protein>
    <submittedName>
        <fullName evidence="4">ABC transporter family substrate-binding protein</fullName>
    </submittedName>
</protein>
<dbReference type="Pfam" id="PF00496">
    <property type="entry name" value="SBP_bac_5"/>
    <property type="match status" value="1"/>
</dbReference>
<dbReference type="AlphaFoldDB" id="A0A7H0HA01"/>